<dbReference type="InterPro" id="IPR043595">
    <property type="entry name" value="FaeB/C/D"/>
</dbReference>
<evidence type="ECO:0000256" key="8">
    <source>
        <dbReference type="ARBA" id="ARBA00023326"/>
    </source>
</evidence>
<dbReference type="Pfam" id="PF02230">
    <property type="entry name" value="Abhydrolase_2"/>
    <property type="match status" value="1"/>
</dbReference>
<dbReference type="PANTHER" id="PTHR38050">
    <property type="match status" value="1"/>
</dbReference>
<comment type="similarity">
    <text evidence="2">Belongs to the faeC family.</text>
</comment>
<feature type="chain" id="PRO_5045329910" evidence="10">
    <location>
        <begin position="18"/>
        <end position="294"/>
    </location>
</feature>
<dbReference type="Gene3D" id="3.40.50.1820">
    <property type="entry name" value="alpha/beta hydrolase"/>
    <property type="match status" value="1"/>
</dbReference>
<evidence type="ECO:0000256" key="9">
    <source>
        <dbReference type="ARBA" id="ARBA00025250"/>
    </source>
</evidence>
<evidence type="ECO:0000256" key="2">
    <source>
        <dbReference type="ARBA" id="ARBA00010278"/>
    </source>
</evidence>
<name>A0ABT8R493_9BACT</name>
<accession>A0ABT8R493</accession>
<evidence type="ECO:0000313" key="12">
    <source>
        <dbReference type="EMBL" id="MDO1445465.1"/>
    </source>
</evidence>
<sequence>MRNYFLLLLGLFSSLLAKSQLVSDSLLVDGHYRSFHYQQPDGLQTGASLLFALHGSGGNGKGVIDGTKKLAQRASQENLLIVYPDGYKNYWNECRKAATSAANVENINEEAFFTALIDYFKKKHAINEKQVFAVGTSGGGHMCYKLALTMPDRIRAITALIANLPTPDNLDCTEAKIAVPVLIVNGTSDLVNPYEGGLVQAGTGVYLGKVRSTDQTLQYWAELAGYRQKPKKESLPDTDPQDGKTIERYTYQQKGKPEVVLLKVIGGKHDYPNDIDVYEEAWAFFKRQLAATKN</sequence>
<protein>
    <submittedName>
        <fullName evidence="12">Poly(3-hydroxybutyrate) depolymerase</fullName>
    </submittedName>
</protein>
<evidence type="ECO:0000256" key="3">
    <source>
        <dbReference type="ARBA" id="ARBA00022525"/>
    </source>
</evidence>
<reference evidence="12" key="1">
    <citation type="submission" date="2023-07" db="EMBL/GenBank/DDBJ databases">
        <title>The genome sequence of Rhodocytophaga aerolata KACC 12507.</title>
        <authorList>
            <person name="Zhang X."/>
        </authorList>
    </citation>
    <scope>NUCLEOTIDE SEQUENCE</scope>
    <source>
        <strain evidence="12">KACC 12507</strain>
    </source>
</reference>
<comment type="caution">
    <text evidence="12">The sequence shown here is derived from an EMBL/GenBank/DDBJ whole genome shotgun (WGS) entry which is preliminary data.</text>
</comment>
<evidence type="ECO:0000256" key="4">
    <source>
        <dbReference type="ARBA" id="ARBA00022651"/>
    </source>
</evidence>
<evidence type="ECO:0000256" key="1">
    <source>
        <dbReference type="ARBA" id="ARBA00004613"/>
    </source>
</evidence>
<feature type="signal peptide" evidence="10">
    <location>
        <begin position="1"/>
        <end position="17"/>
    </location>
</feature>
<comment type="function">
    <text evidence="9">Involved in degradation of plant cell walls. Hydrolyzes the feruloyl-arabinose ester bond in arabinoxylans, and the feruloyl-galactose ester bond in pectin. Active against paranitrophenyl-acetate, methyl ferulate and wheat arabinoxylan.</text>
</comment>
<keyword evidence="6" id="KW-0378">Hydrolase</keyword>
<keyword evidence="5 10" id="KW-0732">Signal</keyword>
<feature type="domain" description="Phospholipase/carboxylesterase/thioesterase" evidence="11">
    <location>
        <begin position="53"/>
        <end position="195"/>
    </location>
</feature>
<keyword evidence="13" id="KW-1185">Reference proteome</keyword>
<comment type="subcellular location">
    <subcellularLocation>
        <location evidence="1">Secreted</location>
    </subcellularLocation>
</comment>
<dbReference type="InterPro" id="IPR029058">
    <property type="entry name" value="AB_hydrolase_fold"/>
</dbReference>
<evidence type="ECO:0000259" key="11">
    <source>
        <dbReference type="Pfam" id="PF02230"/>
    </source>
</evidence>
<keyword evidence="7" id="KW-0119">Carbohydrate metabolism</keyword>
<dbReference type="InterPro" id="IPR003140">
    <property type="entry name" value="PLipase/COase/thioEstase"/>
</dbReference>
<gene>
    <name evidence="12" type="ORF">Q0590_04340</name>
</gene>
<keyword evidence="4" id="KW-0858">Xylan degradation</keyword>
<evidence type="ECO:0000256" key="10">
    <source>
        <dbReference type="SAM" id="SignalP"/>
    </source>
</evidence>
<proteinExistence type="inferred from homology"/>
<organism evidence="12 13">
    <name type="scientific">Rhodocytophaga aerolata</name>
    <dbReference type="NCBI Taxonomy" id="455078"/>
    <lineage>
        <taxon>Bacteria</taxon>
        <taxon>Pseudomonadati</taxon>
        <taxon>Bacteroidota</taxon>
        <taxon>Cytophagia</taxon>
        <taxon>Cytophagales</taxon>
        <taxon>Rhodocytophagaceae</taxon>
        <taxon>Rhodocytophaga</taxon>
    </lineage>
</organism>
<evidence type="ECO:0000256" key="5">
    <source>
        <dbReference type="ARBA" id="ARBA00022729"/>
    </source>
</evidence>
<dbReference type="PANTHER" id="PTHR38050:SF1">
    <property type="entry name" value="FERULOYL ESTERASE C"/>
    <property type="match status" value="1"/>
</dbReference>
<evidence type="ECO:0000256" key="6">
    <source>
        <dbReference type="ARBA" id="ARBA00022801"/>
    </source>
</evidence>
<dbReference type="RefSeq" id="WP_302036251.1">
    <property type="nucleotide sequence ID" value="NZ_JAUKPO010000001.1"/>
</dbReference>
<evidence type="ECO:0000313" key="13">
    <source>
        <dbReference type="Proteomes" id="UP001168528"/>
    </source>
</evidence>
<keyword evidence="3" id="KW-0964">Secreted</keyword>
<keyword evidence="8" id="KW-0624">Polysaccharide degradation</keyword>
<dbReference type="SUPFAM" id="SSF53474">
    <property type="entry name" value="alpha/beta-Hydrolases"/>
    <property type="match status" value="1"/>
</dbReference>
<dbReference type="EMBL" id="JAUKPO010000001">
    <property type="protein sequence ID" value="MDO1445465.1"/>
    <property type="molecule type" value="Genomic_DNA"/>
</dbReference>
<dbReference type="Proteomes" id="UP001168528">
    <property type="component" value="Unassembled WGS sequence"/>
</dbReference>
<evidence type="ECO:0000256" key="7">
    <source>
        <dbReference type="ARBA" id="ARBA00023277"/>
    </source>
</evidence>